<proteinExistence type="predicted"/>
<evidence type="ECO:0000256" key="3">
    <source>
        <dbReference type="ARBA" id="ARBA00023163"/>
    </source>
</evidence>
<dbReference type="InterPro" id="IPR036271">
    <property type="entry name" value="Tet_transcr_reg_TetR-rel_C_sf"/>
</dbReference>
<comment type="caution">
    <text evidence="6">The sequence shown here is derived from an EMBL/GenBank/DDBJ whole genome shotgun (WGS) entry which is preliminary data.</text>
</comment>
<evidence type="ECO:0000259" key="5">
    <source>
        <dbReference type="PROSITE" id="PS50977"/>
    </source>
</evidence>
<dbReference type="Pfam" id="PF17940">
    <property type="entry name" value="TetR_C_31"/>
    <property type="match status" value="1"/>
</dbReference>
<dbReference type="PROSITE" id="PS50977">
    <property type="entry name" value="HTH_TETR_2"/>
    <property type="match status" value="1"/>
</dbReference>
<reference evidence="6 7" key="1">
    <citation type="submission" date="2023-07" db="EMBL/GenBank/DDBJ databases">
        <title>Genomic Encyclopedia of Type Strains, Phase IV (KMG-IV): sequencing the most valuable type-strain genomes for metagenomic binning, comparative biology and taxonomic classification.</title>
        <authorList>
            <person name="Goeker M."/>
        </authorList>
    </citation>
    <scope>NUCLEOTIDE SEQUENCE [LARGE SCALE GENOMIC DNA]</scope>
    <source>
        <strain evidence="6 7">DSM 19619</strain>
    </source>
</reference>
<gene>
    <name evidence="6" type="ORF">QO011_007574</name>
</gene>
<dbReference type="PANTHER" id="PTHR47506:SF6">
    <property type="entry name" value="HTH-TYPE TRANSCRIPTIONAL REPRESSOR NEMR"/>
    <property type="match status" value="1"/>
</dbReference>
<sequence>MRTFVHYVYICTYRSRCQAVGRHRRGASGMSEAGGRRYDPQRRGRILEVALDVIAEHGVAGTTHRRVAAAANVPLGSMTYHFTGMDDLLFAAFERLAVSTAELYRTRLEAAKDVAQARAAVVDLICDGTWTSPRNMALTFELYAYSIRNPRLRSVWRGWMAGSRAALERHFTPETARVLDAAIEGITIHNSVEPESISRADVERIVDRLSR</sequence>
<dbReference type="Gene3D" id="1.10.357.10">
    <property type="entry name" value="Tetracycline Repressor, domain 2"/>
    <property type="match status" value="1"/>
</dbReference>
<name>A0ABU0JJS8_9HYPH</name>
<dbReference type="SUPFAM" id="SSF46689">
    <property type="entry name" value="Homeodomain-like"/>
    <property type="match status" value="1"/>
</dbReference>
<evidence type="ECO:0000313" key="6">
    <source>
        <dbReference type="EMBL" id="MDQ0474533.1"/>
    </source>
</evidence>
<accession>A0ABU0JJS8</accession>
<dbReference type="SUPFAM" id="SSF48498">
    <property type="entry name" value="Tetracyclin repressor-like, C-terminal domain"/>
    <property type="match status" value="1"/>
</dbReference>
<dbReference type="Pfam" id="PF00440">
    <property type="entry name" value="TetR_N"/>
    <property type="match status" value="1"/>
</dbReference>
<evidence type="ECO:0000313" key="7">
    <source>
        <dbReference type="Proteomes" id="UP001242480"/>
    </source>
</evidence>
<keyword evidence="7" id="KW-1185">Reference proteome</keyword>
<dbReference type="PANTHER" id="PTHR47506">
    <property type="entry name" value="TRANSCRIPTIONAL REGULATORY PROTEIN"/>
    <property type="match status" value="1"/>
</dbReference>
<feature type="domain" description="HTH tetR-type" evidence="5">
    <location>
        <begin position="40"/>
        <end position="100"/>
    </location>
</feature>
<evidence type="ECO:0000256" key="4">
    <source>
        <dbReference type="PROSITE-ProRule" id="PRU00335"/>
    </source>
</evidence>
<evidence type="ECO:0000256" key="1">
    <source>
        <dbReference type="ARBA" id="ARBA00023015"/>
    </source>
</evidence>
<dbReference type="InterPro" id="IPR041583">
    <property type="entry name" value="TetR_C_31"/>
</dbReference>
<dbReference type="EMBL" id="JAUSVX010000023">
    <property type="protein sequence ID" value="MDQ0474533.1"/>
    <property type="molecule type" value="Genomic_DNA"/>
</dbReference>
<feature type="DNA-binding region" description="H-T-H motif" evidence="4">
    <location>
        <begin position="63"/>
        <end position="82"/>
    </location>
</feature>
<evidence type="ECO:0000256" key="2">
    <source>
        <dbReference type="ARBA" id="ARBA00023125"/>
    </source>
</evidence>
<protein>
    <submittedName>
        <fullName evidence="6">DNA-binding transcriptional regulator YbjK</fullName>
    </submittedName>
</protein>
<dbReference type="Proteomes" id="UP001242480">
    <property type="component" value="Unassembled WGS sequence"/>
</dbReference>
<keyword evidence="3" id="KW-0804">Transcription</keyword>
<organism evidence="6 7">
    <name type="scientific">Labrys wisconsinensis</name>
    <dbReference type="NCBI Taxonomy" id="425677"/>
    <lineage>
        <taxon>Bacteria</taxon>
        <taxon>Pseudomonadati</taxon>
        <taxon>Pseudomonadota</taxon>
        <taxon>Alphaproteobacteria</taxon>
        <taxon>Hyphomicrobiales</taxon>
        <taxon>Xanthobacteraceae</taxon>
        <taxon>Labrys</taxon>
    </lineage>
</organism>
<dbReference type="InterPro" id="IPR001647">
    <property type="entry name" value="HTH_TetR"/>
</dbReference>
<keyword evidence="2 4" id="KW-0238">DNA-binding</keyword>
<dbReference type="RefSeq" id="WP_307284299.1">
    <property type="nucleotide sequence ID" value="NZ_JAUSVX010000023.1"/>
</dbReference>
<keyword evidence="1" id="KW-0805">Transcription regulation</keyword>
<dbReference type="GO" id="GO:0003677">
    <property type="term" value="F:DNA binding"/>
    <property type="evidence" value="ECO:0007669"/>
    <property type="project" value="UniProtKB-KW"/>
</dbReference>
<dbReference type="PRINTS" id="PR00455">
    <property type="entry name" value="HTHTETR"/>
</dbReference>
<dbReference type="InterPro" id="IPR009057">
    <property type="entry name" value="Homeodomain-like_sf"/>
</dbReference>